<protein>
    <submittedName>
        <fullName evidence="2">SDR family oxidoreductase</fullName>
    </submittedName>
</protein>
<dbReference type="SUPFAM" id="SSF51735">
    <property type="entry name" value="NAD(P)-binding Rossmann-fold domains"/>
    <property type="match status" value="1"/>
</dbReference>
<keyword evidence="3" id="KW-1185">Reference proteome</keyword>
<dbReference type="AlphaFoldDB" id="A0A8J6Q249"/>
<evidence type="ECO:0000259" key="1">
    <source>
        <dbReference type="Pfam" id="PF13460"/>
    </source>
</evidence>
<dbReference type="GO" id="GO:0004029">
    <property type="term" value="F:aldehyde dehydrogenase (NAD+) activity"/>
    <property type="evidence" value="ECO:0007669"/>
    <property type="project" value="TreeGrafter"/>
</dbReference>
<dbReference type="EMBL" id="JACVXB010000002">
    <property type="protein sequence ID" value="MBD0831679.1"/>
    <property type="molecule type" value="Genomic_DNA"/>
</dbReference>
<dbReference type="PANTHER" id="PTHR48079">
    <property type="entry name" value="PROTEIN YEEZ"/>
    <property type="match status" value="1"/>
</dbReference>
<dbReference type="Pfam" id="PF13460">
    <property type="entry name" value="NAD_binding_10"/>
    <property type="match status" value="1"/>
</dbReference>
<dbReference type="PANTHER" id="PTHR48079:SF6">
    <property type="entry name" value="NAD(P)-BINDING DOMAIN-CONTAINING PROTEIN-RELATED"/>
    <property type="match status" value="1"/>
</dbReference>
<evidence type="ECO:0000313" key="2">
    <source>
        <dbReference type="EMBL" id="MBD0831679.1"/>
    </source>
</evidence>
<feature type="domain" description="NAD(P)-binding" evidence="1">
    <location>
        <begin position="7"/>
        <end position="132"/>
    </location>
</feature>
<dbReference type="InterPro" id="IPR021295">
    <property type="entry name" value="DUF2867"/>
</dbReference>
<dbReference type="Pfam" id="PF11066">
    <property type="entry name" value="DUF2867"/>
    <property type="match status" value="1"/>
</dbReference>
<dbReference type="InterPro" id="IPR016040">
    <property type="entry name" value="NAD(P)-bd_dom"/>
</dbReference>
<gene>
    <name evidence="2" type="ORF">ICJ83_05990</name>
</gene>
<accession>A0A8J6Q249</accession>
<organism evidence="2 3">
    <name type="scientific">Aestuariibaculum sediminum</name>
    <dbReference type="NCBI Taxonomy" id="2770637"/>
    <lineage>
        <taxon>Bacteria</taxon>
        <taxon>Pseudomonadati</taxon>
        <taxon>Bacteroidota</taxon>
        <taxon>Flavobacteriia</taxon>
        <taxon>Flavobacteriales</taxon>
        <taxon>Flavobacteriaceae</taxon>
    </lineage>
</organism>
<proteinExistence type="predicted"/>
<dbReference type="InterPro" id="IPR051783">
    <property type="entry name" value="NAD(P)-dependent_oxidoreduct"/>
</dbReference>
<reference evidence="2 3" key="1">
    <citation type="submission" date="2020-09" db="EMBL/GenBank/DDBJ databases">
        <title>TT11 complete genome.</title>
        <authorList>
            <person name="Wu Z."/>
        </authorList>
    </citation>
    <scope>NUCLEOTIDE SEQUENCE [LARGE SCALE GENOMIC DNA]</scope>
    <source>
        <strain evidence="2 3">TT11</strain>
    </source>
</reference>
<dbReference type="Gene3D" id="3.40.50.720">
    <property type="entry name" value="NAD(P)-binding Rossmann-like Domain"/>
    <property type="match status" value="1"/>
</dbReference>
<dbReference type="RefSeq" id="WP_188229471.1">
    <property type="nucleotide sequence ID" value="NZ_JACVXB010000002.1"/>
</dbReference>
<evidence type="ECO:0000313" key="3">
    <source>
        <dbReference type="Proteomes" id="UP000600588"/>
    </source>
</evidence>
<dbReference type="Proteomes" id="UP000600588">
    <property type="component" value="Unassembled WGS sequence"/>
</dbReference>
<name>A0A8J6Q249_9FLAO</name>
<comment type="caution">
    <text evidence="2">The sequence shown here is derived from an EMBL/GenBank/DDBJ whole genome shotgun (WGS) entry which is preliminary data.</text>
</comment>
<dbReference type="GO" id="GO:0005737">
    <property type="term" value="C:cytoplasm"/>
    <property type="evidence" value="ECO:0007669"/>
    <property type="project" value="TreeGrafter"/>
</dbReference>
<dbReference type="InterPro" id="IPR036291">
    <property type="entry name" value="NAD(P)-bd_dom_sf"/>
</dbReference>
<sequence length="474" mass="54367">MKILVTGATGYIGKRIIPLLLHEGHTIVCAVRGKLRTEQKYYDEDNIHVVEADFLKPETLVNIPKDIDAAYYLIHSMSNSVDQFHKMEESCAINFKNYIEKTTAKQVIYLSGITNDTKLSKHLLSRKNVEHTLQSNIYSLTVFKAGIIVGSGSASFEIIRDLVEKLPVMVTPKWLNTKTQPIGIRDVLSFLINALEKKELYNTSHDIFGPEILTYKEMLLQFAKIRKLKRYIITLPVMTPKLSSYWLYFVTSTSYKLASSLVNSMGIEIIGKPSNINKILQVNPMTYKTAVELAFEKIESNHIVSSWKDALINSRHKKRASSKYLKVPKYGCFKDIKEREVKDEQRTLNKIWAIGGENGWYYGTFLWQIRGFLDKLVGGIGLRRGRTNKTEIHTGDALDFWRVLLADKQQKRLILFAEMKLPGEAWLEFQVAHGKVFQRATFRPRGLAGRLYWYSVLPFHGFIFKGMINELANA</sequence>